<feature type="transmembrane region" description="Helical" evidence="1">
    <location>
        <begin position="38"/>
        <end position="57"/>
    </location>
</feature>
<proteinExistence type="predicted"/>
<keyword evidence="1" id="KW-1133">Transmembrane helix</keyword>
<sequence length="66" mass="7476">MKKYQIDWAQFICALITVAALVGAIVAMFVFPRQPWPVVFPLLCVAALFSVIVDARMEEHGRRGRK</sequence>
<keyword evidence="1" id="KW-0472">Membrane</keyword>
<reference evidence="2" key="1">
    <citation type="journal article" date="2021" name="Proc. Natl. Acad. Sci. U.S.A.">
        <title>A Catalog of Tens of Thousands of Viruses from Human Metagenomes Reveals Hidden Associations with Chronic Diseases.</title>
        <authorList>
            <person name="Tisza M.J."/>
            <person name="Buck C.B."/>
        </authorList>
    </citation>
    <scope>NUCLEOTIDE SEQUENCE</scope>
    <source>
        <strain evidence="2">Ctf4O12</strain>
    </source>
</reference>
<protein>
    <submittedName>
        <fullName evidence="2">Uncharacterized protein</fullName>
    </submittedName>
</protein>
<name>A0A8S5QTF9_9CAUD</name>
<accession>A0A8S5QTF9</accession>
<evidence type="ECO:0000313" key="2">
    <source>
        <dbReference type="EMBL" id="DAE22384.1"/>
    </source>
</evidence>
<feature type="transmembrane region" description="Helical" evidence="1">
    <location>
        <begin position="12"/>
        <end position="32"/>
    </location>
</feature>
<keyword evidence="1" id="KW-0812">Transmembrane</keyword>
<evidence type="ECO:0000256" key="1">
    <source>
        <dbReference type="SAM" id="Phobius"/>
    </source>
</evidence>
<organism evidence="2">
    <name type="scientific">Siphoviridae sp. ctf4O12</name>
    <dbReference type="NCBI Taxonomy" id="2826410"/>
    <lineage>
        <taxon>Viruses</taxon>
        <taxon>Duplodnaviria</taxon>
        <taxon>Heunggongvirae</taxon>
        <taxon>Uroviricota</taxon>
        <taxon>Caudoviricetes</taxon>
    </lineage>
</organism>
<dbReference type="EMBL" id="BK015732">
    <property type="protein sequence ID" value="DAE22384.1"/>
    <property type="molecule type" value="Genomic_DNA"/>
</dbReference>